<organism evidence="1 2">
    <name type="scientific">Sulfolobus islandicus rod-shaped virus 5</name>
    <dbReference type="NCBI Taxonomy" id="1983548"/>
    <lineage>
        <taxon>Viruses</taxon>
        <taxon>Adnaviria</taxon>
        <taxon>Zilligvirae</taxon>
        <taxon>Taleaviricota</taxon>
        <taxon>Tokiviricetes</taxon>
        <taxon>Ligamenvirales</taxon>
        <taxon>Rudiviridae</taxon>
        <taxon>Usarudivirus</taxon>
        <taxon>Usarudivirus nymphense</taxon>
        <taxon>Usarudivirus SIRV5</taxon>
    </lineage>
</organism>
<dbReference type="EMBL" id="KY744233">
    <property type="protein sequence ID" value="ARQ96654.1"/>
    <property type="molecule type" value="Genomic_DNA"/>
</dbReference>
<keyword evidence="2" id="KW-1185">Reference proteome</keyword>
<name>A0A1X9SKA5_9VIRU</name>
<protein>
    <submittedName>
        <fullName evidence="1">Uncharacterized protein</fullName>
    </submittedName>
</protein>
<dbReference type="OrthoDB" id="27070at10239"/>
<dbReference type="Proteomes" id="UP000203002">
    <property type="component" value="Segment"/>
</dbReference>
<reference evidence="1 2" key="1">
    <citation type="journal article" date="2017" name="Viruses">
        <title>Differentiation and structure in Sulfolobus islandicus rod-shaped virus populations.</title>
        <authorList>
            <person name="Bautista M.A."/>
            <person name="Black J.A."/>
            <person name="Youngblut N.D."/>
            <person name="Whitaker R.J."/>
        </authorList>
    </citation>
    <scope>NUCLEOTIDE SEQUENCE [LARGE SCALE GENOMIC DNA]</scope>
</reference>
<dbReference type="KEGG" id="vg:32877880"/>
<dbReference type="RefSeq" id="YP_009362642.1">
    <property type="nucleotide sequence ID" value="NC_034621.1"/>
</dbReference>
<evidence type="ECO:0000313" key="2">
    <source>
        <dbReference type="Proteomes" id="UP000203002"/>
    </source>
</evidence>
<proteinExistence type="predicted"/>
<sequence length="53" mass="6494">MIIKKKKDWNTEPCNLNKKLWYDEPYDLHEGFYIPQKIDKKIDKKKILKILTS</sequence>
<dbReference type="GeneID" id="32877880"/>
<accession>A0A1X9SKA5</accession>
<evidence type="ECO:0000313" key="1">
    <source>
        <dbReference type="EMBL" id="ARQ96654.1"/>
    </source>
</evidence>